<keyword evidence="1" id="KW-0472">Membrane</keyword>
<dbReference type="GO" id="GO:0016747">
    <property type="term" value="F:acyltransferase activity, transferring groups other than amino-acyl groups"/>
    <property type="evidence" value="ECO:0007669"/>
    <property type="project" value="InterPro"/>
</dbReference>
<dbReference type="InterPro" id="IPR002656">
    <property type="entry name" value="Acyl_transf_3_dom"/>
</dbReference>
<organism evidence="3 4">
    <name type="scientific">Novosphingobium colocasiae</name>
    <dbReference type="NCBI Taxonomy" id="1256513"/>
    <lineage>
        <taxon>Bacteria</taxon>
        <taxon>Pseudomonadati</taxon>
        <taxon>Pseudomonadota</taxon>
        <taxon>Alphaproteobacteria</taxon>
        <taxon>Sphingomonadales</taxon>
        <taxon>Sphingomonadaceae</taxon>
        <taxon>Novosphingobium</taxon>
    </lineage>
</organism>
<keyword evidence="3" id="KW-0808">Transferase</keyword>
<sequence length="396" mass="44455">MKASTTQRHYGMDWLRIGAFVLLIFYHIGINFTPWGYTTPTRGVVPWAEIPLLATSAWRLGLLFAISGYSSAALLAREKSDGAFLRSRLVRLGVPLLFALIVIVPPQPYAGLVHGGYTQSYLYYFVHDAFTFQDIRGEYVPRPMHMWFVIYLLTYTLVLAAALKLPLRVRQAAGQVAERVLAGPWLLPAGIAIIFAVRLFPGNWTDSHEFFRDPVAHVHYCLLFFFGIMLRRSEKLRLAIAAQWKLALALGVGAFALVAADAIRYPGNVPTPGPLLVPLHFAKAVQCWGMIVALFGIADRFWNRDNRWRAMLAEAVFPFYIIHQTAEVCFGYWLRDKGLTALPEFLALMMVTFAACWAFYLGGRELRWLRPLIGLSPRRNRAAPSPPAADLAPVSG</sequence>
<comment type="caution">
    <text evidence="3">The sequence shown here is derived from an EMBL/GenBank/DDBJ whole genome shotgun (WGS) entry which is preliminary data.</text>
</comment>
<keyword evidence="1" id="KW-0812">Transmembrane</keyword>
<feature type="domain" description="Acyltransferase 3" evidence="2">
    <location>
        <begin position="10"/>
        <end position="360"/>
    </location>
</feature>
<feature type="transmembrane region" description="Helical" evidence="1">
    <location>
        <begin position="57"/>
        <end position="76"/>
    </location>
</feature>
<dbReference type="Proteomes" id="UP000648075">
    <property type="component" value="Unassembled WGS sequence"/>
</dbReference>
<feature type="transmembrane region" description="Helical" evidence="1">
    <location>
        <begin position="14"/>
        <end position="37"/>
    </location>
</feature>
<keyword evidence="4" id="KW-1185">Reference proteome</keyword>
<feature type="transmembrane region" description="Helical" evidence="1">
    <location>
        <begin position="345"/>
        <end position="363"/>
    </location>
</feature>
<feature type="transmembrane region" description="Helical" evidence="1">
    <location>
        <begin position="275"/>
        <end position="298"/>
    </location>
</feature>
<accession>A0A918PEM8</accession>
<evidence type="ECO:0000313" key="4">
    <source>
        <dbReference type="Proteomes" id="UP000648075"/>
    </source>
</evidence>
<dbReference type="InterPro" id="IPR050623">
    <property type="entry name" value="Glucan_succinyl_AcylTrfase"/>
</dbReference>
<dbReference type="PANTHER" id="PTHR36927:SF3">
    <property type="entry name" value="GLUCANS BIOSYNTHESIS PROTEIN C"/>
    <property type="match status" value="1"/>
</dbReference>
<gene>
    <name evidence="3" type="ORF">GCM10011614_15530</name>
</gene>
<reference evidence="3" key="2">
    <citation type="submission" date="2020-09" db="EMBL/GenBank/DDBJ databases">
        <authorList>
            <person name="Sun Q."/>
            <person name="Kim S."/>
        </authorList>
    </citation>
    <scope>NUCLEOTIDE SEQUENCE</scope>
    <source>
        <strain evidence="3">KCTC 32255</strain>
    </source>
</reference>
<protein>
    <submittedName>
        <fullName evidence="3">Acyltransferase</fullName>
    </submittedName>
</protein>
<name>A0A918PEM8_9SPHN</name>
<keyword evidence="3" id="KW-0012">Acyltransferase</keyword>
<dbReference type="EMBL" id="BMZA01000004">
    <property type="protein sequence ID" value="GGZ01547.1"/>
    <property type="molecule type" value="Genomic_DNA"/>
</dbReference>
<keyword evidence="1" id="KW-1133">Transmembrane helix</keyword>
<evidence type="ECO:0000313" key="3">
    <source>
        <dbReference type="EMBL" id="GGZ01547.1"/>
    </source>
</evidence>
<evidence type="ECO:0000256" key="1">
    <source>
        <dbReference type="SAM" id="Phobius"/>
    </source>
</evidence>
<proteinExistence type="predicted"/>
<feature type="transmembrane region" description="Helical" evidence="1">
    <location>
        <begin position="88"/>
        <end position="105"/>
    </location>
</feature>
<feature type="transmembrane region" description="Helical" evidence="1">
    <location>
        <begin position="215"/>
        <end position="232"/>
    </location>
</feature>
<dbReference type="AlphaFoldDB" id="A0A918PEM8"/>
<feature type="transmembrane region" description="Helical" evidence="1">
    <location>
        <begin position="146"/>
        <end position="167"/>
    </location>
</feature>
<dbReference type="Pfam" id="PF01757">
    <property type="entry name" value="Acyl_transf_3"/>
    <property type="match status" value="1"/>
</dbReference>
<reference evidence="3" key="1">
    <citation type="journal article" date="2014" name="Int. J. Syst. Evol. Microbiol.">
        <title>Complete genome sequence of Corynebacterium casei LMG S-19264T (=DSM 44701T), isolated from a smear-ripened cheese.</title>
        <authorList>
            <consortium name="US DOE Joint Genome Institute (JGI-PGF)"/>
            <person name="Walter F."/>
            <person name="Albersmeier A."/>
            <person name="Kalinowski J."/>
            <person name="Ruckert C."/>
        </authorList>
    </citation>
    <scope>NUCLEOTIDE SEQUENCE</scope>
    <source>
        <strain evidence="3">KCTC 32255</strain>
    </source>
</reference>
<feature type="transmembrane region" description="Helical" evidence="1">
    <location>
        <begin position="244"/>
        <end position="263"/>
    </location>
</feature>
<feature type="transmembrane region" description="Helical" evidence="1">
    <location>
        <begin position="179"/>
        <end position="200"/>
    </location>
</feature>
<feature type="transmembrane region" description="Helical" evidence="1">
    <location>
        <begin position="310"/>
        <end position="333"/>
    </location>
</feature>
<evidence type="ECO:0000259" key="2">
    <source>
        <dbReference type="Pfam" id="PF01757"/>
    </source>
</evidence>
<dbReference type="PANTHER" id="PTHR36927">
    <property type="entry name" value="BLR4337 PROTEIN"/>
    <property type="match status" value="1"/>
</dbReference>